<dbReference type="AlphaFoldDB" id="A0A1G9YIK8"/>
<dbReference type="CDD" id="cd00331">
    <property type="entry name" value="IGPS"/>
    <property type="match status" value="1"/>
</dbReference>
<sequence length="268" mass="29428">MKSSQSAKGNILDKIVEKKREEIALSKLKTPLIKLEQSDFFSRACFSLPDFILNPALTGIIAEFKRKSPSKGIINDKLSVEEVTNGYVAAGASALSVLTDESFFGGTNKDLIAARKVNSIPILRKDFMLDEFQIIEAKALGADIILLIASILSPLEIQNLSKLAKSLGMNVLLEVHNLEELNRSLCEDLDAVGVNNRNLGDFSVSIQHSHDLVDHIPSEFLKISESGISDPKKIVELKRAGFNGFLIGENFMKEVDPGKAMKEFVAQI</sequence>
<evidence type="ECO:0000256" key="6">
    <source>
        <dbReference type="ARBA" id="ARBA00023141"/>
    </source>
</evidence>
<dbReference type="Proteomes" id="UP000199226">
    <property type="component" value="Unassembled WGS sequence"/>
</dbReference>
<proteinExistence type="inferred from homology"/>
<accession>A0A1G9YIK8</accession>
<evidence type="ECO:0000313" key="11">
    <source>
        <dbReference type="Proteomes" id="UP000199226"/>
    </source>
</evidence>
<dbReference type="GO" id="GO:0004640">
    <property type="term" value="F:phosphoribosylanthranilate isomerase activity"/>
    <property type="evidence" value="ECO:0007669"/>
    <property type="project" value="TreeGrafter"/>
</dbReference>
<dbReference type="Gene3D" id="3.20.20.70">
    <property type="entry name" value="Aldolase class I"/>
    <property type="match status" value="1"/>
</dbReference>
<comment type="similarity">
    <text evidence="8">Belongs to the TrpC family.</text>
</comment>
<dbReference type="HAMAP" id="MF_00134_B">
    <property type="entry name" value="IGPS_B"/>
    <property type="match status" value="1"/>
</dbReference>
<keyword evidence="7 8" id="KW-0456">Lyase</keyword>
<comment type="catalytic activity">
    <reaction evidence="1 8">
        <text>1-(2-carboxyphenylamino)-1-deoxy-D-ribulose 5-phosphate + H(+) = (1S,2R)-1-C-(indol-3-yl)glycerol 3-phosphate + CO2 + H2O</text>
        <dbReference type="Rhea" id="RHEA:23476"/>
        <dbReference type="ChEBI" id="CHEBI:15377"/>
        <dbReference type="ChEBI" id="CHEBI:15378"/>
        <dbReference type="ChEBI" id="CHEBI:16526"/>
        <dbReference type="ChEBI" id="CHEBI:58613"/>
        <dbReference type="ChEBI" id="CHEBI:58866"/>
        <dbReference type="EC" id="4.1.1.48"/>
    </reaction>
</comment>
<dbReference type="UniPathway" id="UPA00035">
    <property type="reaction ID" value="UER00043"/>
</dbReference>
<dbReference type="InterPro" id="IPR013785">
    <property type="entry name" value="Aldolase_TIM"/>
</dbReference>
<evidence type="ECO:0000256" key="3">
    <source>
        <dbReference type="ARBA" id="ARBA00022605"/>
    </source>
</evidence>
<dbReference type="EC" id="4.1.1.48" evidence="8"/>
<keyword evidence="5 8" id="KW-0822">Tryptophan biosynthesis</keyword>
<comment type="pathway">
    <text evidence="2 8">Amino-acid biosynthesis; L-tryptophan biosynthesis; L-tryptophan from chorismate: step 4/5.</text>
</comment>
<keyword evidence="4 8" id="KW-0210">Decarboxylase</keyword>
<evidence type="ECO:0000256" key="1">
    <source>
        <dbReference type="ARBA" id="ARBA00001633"/>
    </source>
</evidence>
<name>A0A1G9YIK8_9SPHI</name>
<dbReference type="InterPro" id="IPR011060">
    <property type="entry name" value="RibuloseP-bd_barrel"/>
</dbReference>
<dbReference type="STRING" id="990371.SAMN05421813_13917"/>
<dbReference type="RefSeq" id="WP_090707004.1">
    <property type="nucleotide sequence ID" value="NZ_FNHH01000039.1"/>
</dbReference>
<keyword evidence="11" id="KW-1185">Reference proteome</keyword>
<dbReference type="InterPro" id="IPR045186">
    <property type="entry name" value="Indole-3-glycerol_P_synth"/>
</dbReference>
<evidence type="ECO:0000256" key="2">
    <source>
        <dbReference type="ARBA" id="ARBA00004696"/>
    </source>
</evidence>
<organism evidence="10 11">
    <name type="scientific">Daejeonella rubra</name>
    <dbReference type="NCBI Taxonomy" id="990371"/>
    <lineage>
        <taxon>Bacteria</taxon>
        <taxon>Pseudomonadati</taxon>
        <taxon>Bacteroidota</taxon>
        <taxon>Sphingobacteriia</taxon>
        <taxon>Sphingobacteriales</taxon>
        <taxon>Sphingobacteriaceae</taxon>
        <taxon>Daejeonella</taxon>
    </lineage>
</organism>
<gene>
    <name evidence="8" type="primary">trpC</name>
    <name evidence="10" type="ORF">SAMN05421813_13917</name>
</gene>
<evidence type="ECO:0000256" key="5">
    <source>
        <dbReference type="ARBA" id="ARBA00022822"/>
    </source>
</evidence>
<keyword evidence="6 8" id="KW-0057">Aromatic amino acid biosynthesis</keyword>
<evidence type="ECO:0000256" key="4">
    <source>
        <dbReference type="ARBA" id="ARBA00022793"/>
    </source>
</evidence>
<protein>
    <recommendedName>
        <fullName evidence="8">Indole-3-glycerol phosphate synthase</fullName>
        <shortName evidence="8">IGPS</shortName>
        <ecNumber evidence="8">4.1.1.48</ecNumber>
    </recommendedName>
</protein>
<evidence type="ECO:0000313" key="10">
    <source>
        <dbReference type="EMBL" id="SDN08446.1"/>
    </source>
</evidence>
<dbReference type="Pfam" id="PF00218">
    <property type="entry name" value="IGPS"/>
    <property type="match status" value="1"/>
</dbReference>
<keyword evidence="3 8" id="KW-0028">Amino-acid biosynthesis</keyword>
<dbReference type="InterPro" id="IPR013798">
    <property type="entry name" value="Indole-3-glycerol_P_synth_dom"/>
</dbReference>
<dbReference type="EMBL" id="FNHH01000039">
    <property type="protein sequence ID" value="SDN08446.1"/>
    <property type="molecule type" value="Genomic_DNA"/>
</dbReference>
<evidence type="ECO:0000256" key="7">
    <source>
        <dbReference type="ARBA" id="ARBA00023239"/>
    </source>
</evidence>
<dbReference type="SUPFAM" id="SSF51366">
    <property type="entry name" value="Ribulose-phoshate binding barrel"/>
    <property type="match status" value="1"/>
</dbReference>
<dbReference type="PROSITE" id="PS00614">
    <property type="entry name" value="IGPS"/>
    <property type="match status" value="1"/>
</dbReference>
<dbReference type="FunFam" id="3.20.20.70:FF:000024">
    <property type="entry name" value="Indole-3-glycerol phosphate synthase"/>
    <property type="match status" value="1"/>
</dbReference>
<dbReference type="PANTHER" id="PTHR22854:SF2">
    <property type="entry name" value="INDOLE-3-GLYCEROL-PHOSPHATE SYNTHASE"/>
    <property type="match status" value="1"/>
</dbReference>
<dbReference type="GO" id="GO:0004425">
    <property type="term" value="F:indole-3-glycerol-phosphate synthase activity"/>
    <property type="evidence" value="ECO:0007669"/>
    <property type="project" value="UniProtKB-UniRule"/>
</dbReference>
<dbReference type="PANTHER" id="PTHR22854">
    <property type="entry name" value="TRYPTOPHAN BIOSYNTHESIS PROTEIN"/>
    <property type="match status" value="1"/>
</dbReference>
<dbReference type="InterPro" id="IPR001468">
    <property type="entry name" value="Indole-3-GlycerolPSynthase_CS"/>
</dbReference>
<reference evidence="11" key="1">
    <citation type="submission" date="2016-10" db="EMBL/GenBank/DDBJ databases">
        <authorList>
            <person name="Varghese N."/>
            <person name="Submissions S."/>
        </authorList>
    </citation>
    <scope>NUCLEOTIDE SEQUENCE [LARGE SCALE GENOMIC DNA]</scope>
    <source>
        <strain evidence="11">DSM 24536</strain>
    </source>
</reference>
<evidence type="ECO:0000259" key="9">
    <source>
        <dbReference type="Pfam" id="PF00218"/>
    </source>
</evidence>
<feature type="domain" description="Indole-3-glycerol phosphate synthase" evidence="9">
    <location>
        <begin position="12"/>
        <end position="263"/>
    </location>
</feature>
<dbReference type="NCBIfam" id="NF001377">
    <property type="entry name" value="PRK00278.2-4"/>
    <property type="match status" value="1"/>
</dbReference>
<dbReference type="OrthoDB" id="9804217at2"/>
<dbReference type="GO" id="GO:0000162">
    <property type="term" value="P:L-tryptophan biosynthetic process"/>
    <property type="evidence" value="ECO:0007669"/>
    <property type="project" value="UniProtKB-UniRule"/>
</dbReference>
<evidence type="ECO:0000256" key="8">
    <source>
        <dbReference type="HAMAP-Rule" id="MF_00134"/>
    </source>
</evidence>